<feature type="transmembrane region" description="Helical" evidence="2">
    <location>
        <begin position="509"/>
        <end position="530"/>
    </location>
</feature>
<evidence type="ECO:0000313" key="4">
    <source>
        <dbReference type="EMBL" id="GGA08822.1"/>
    </source>
</evidence>
<comment type="subcellular location">
    <subcellularLocation>
        <location evidence="1">Cell inner membrane</location>
        <topology evidence="1">Multi-pass membrane protein</topology>
    </subcellularLocation>
</comment>
<accession>A0A916VNB4</accession>
<dbReference type="InterPro" id="IPR010656">
    <property type="entry name" value="DctM"/>
</dbReference>
<feature type="transmembrane region" description="Helical" evidence="2">
    <location>
        <begin position="574"/>
        <end position="596"/>
    </location>
</feature>
<keyword evidence="5" id="KW-1185">Reference proteome</keyword>
<feature type="transmembrane region" description="Helical" evidence="2">
    <location>
        <begin position="122"/>
        <end position="139"/>
    </location>
</feature>
<comment type="function">
    <text evidence="1">Part of the tripartite ATP-independent periplasmic (TRAP) transport system.</text>
</comment>
<keyword evidence="2" id="KW-1133">Transmembrane helix</keyword>
<dbReference type="EMBL" id="BMKA01000001">
    <property type="protein sequence ID" value="GGA08822.1"/>
    <property type="molecule type" value="Genomic_DNA"/>
</dbReference>
<dbReference type="Pfam" id="PF06808">
    <property type="entry name" value="DctM"/>
    <property type="match status" value="1"/>
</dbReference>
<feature type="transmembrane region" description="Helical" evidence="2">
    <location>
        <begin position="62"/>
        <end position="80"/>
    </location>
</feature>
<feature type="transmembrane region" description="Helical" evidence="2">
    <location>
        <begin position="146"/>
        <end position="164"/>
    </location>
</feature>
<sequence>MTEQNNTNDRGNSAIEAERKSERLTFDGPARWMIIVFTLVAIGVAINQLFNLRLGGYSLLEGMYLYVLAGLFLSLTFITFRAKGPPSAHVPWYDWLLAIATLVVVGFFAVTAGDSLDGGWEYAAPPMAVWASIALYVLILEGTRRAGGLVLFAIVFVFSLYPTFAEHVPDPLNGFTQPFTDVVPYFMISSEASFGIPMRAFGNLVIGFILFGAVLQFTGGGKFFNNLAMALVGGYRGGAAKVSIFASGFMGSMSGSVISNVLTTGAVSIPAMKKTGFSARYAAATEACASTGGVLMPPIMGATAFVIASWLSRPYVEIMLAAAIPSLLYFFGLFVQVDAYSARRGLKGLAKVDRPAVMKTLREGWLYIAVFGLLIFLMVAFRWEKTAPFYAVTLLLLVNQFNKNDRVSWQGFLNIIVSVGRTLSELVAVLLGIGMIVGAFQATGLTGPLANELVHMAGNSLPMLLLMGAVTSFIFGMGMTVTACYIFLAVVLAPALVQAGLNELAVHLFILYWGMVSFITPPVALGAFAAASMAKANPFKTGFEAMKLGGVIYVIPFFFVLNPALIGQGPPLEVVIVLVCALIGVWFISAALQGFVSFVGPLNSSSVSAAMRVALFVAGLLVAAPVGGVFGLSHAALTVVGFAIALPPLIASWRAGQVQKDEQEATIA</sequence>
<feature type="transmembrane region" description="Helical" evidence="2">
    <location>
        <begin position="423"/>
        <end position="444"/>
    </location>
</feature>
<evidence type="ECO:0000256" key="1">
    <source>
        <dbReference type="RuleBase" id="RU369079"/>
    </source>
</evidence>
<feature type="transmembrane region" description="Helical" evidence="2">
    <location>
        <begin position="616"/>
        <end position="646"/>
    </location>
</feature>
<dbReference type="GO" id="GO:0022857">
    <property type="term" value="F:transmembrane transporter activity"/>
    <property type="evidence" value="ECO:0007669"/>
    <property type="project" value="UniProtKB-UniRule"/>
</dbReference>
<keyword evidence="1" id="KW-0813">Transport</keyword>
<feature type="transmembrane region" description="Helical" evidence="2">
    <location>
        <begin position="92"/>
        <end position="110"/>
    </location>
</feature>
<feature type="transmembrane region" description="Helical" evidence="2">
    <location>
        <begin position="318"/>
        <end position="337"/>
    </location>
</feature>
<proteinExistence type="predicted"/>
<organism evidence="4 5">
    <name type="scientific">Neptunicoccus cionae</name>
    <dbReference type="NCBI Taxonomy" id="2035344"/>
    <lineage>
        <taxon>Bacteria</taxon>
        <taxon>Pseudomonadati</taxon>
        <taxon>Pseudomonadota</taxon>
        <taxon>Alphaproteobacteria</taxon>
        <taxon>Rhodobacterales</taxon>
        <taxon>Paracoccaceae</taxon>
        <taxon>Neptunicoccus</taxon>
    </lineage>
</organism>
<dbReference type="AlphaFoldDB" id="A0A916VNB4"/>
<feature type="transmembrane region" description="Helical" evidence="2">
    <location>
        <begin position="464"/>
        <end position="497"/>
    </location>
</feature>
<dbReference type="NCBIfam" id="TIGR02123">
    <property type="entry name" value="TRAP_fused"/>
    <property type="match status" value="1"/>
</dbReference>
<keyword evidence="2" id="KW-0472">Membrane</keyword>
<keyword evidence="1" id="KW-0997">Cell inner membrane</keyword>
<keyword evidence="2" id="KW-0812">Transmembrane</keyword>
<gene>
    <name evidence="4" type="ORF">GCM10011498_05960</name>
</gene>
<evidence type="ECO:0000259" key="3">
    <source>
        <dbReference type="Pfam" id="PF06808"/>
    </source>
</evidence>
<dbReference type="Proteomes" id="UP000628017">
    <property type="component" value="Unassembled WGS sequence"/>
</dbReference>
<dbReference type="InterPro" id="IPR011853">
    <property type="entry name" value="TRAP_DctM-Dct_fused"/>
</dbReference>
<keyword evidence="1" id="KW-1003">Cell membrane</keyword>
<dbReference type="PANTHER" id="PTHR43849:SF2">
    <property type="entry name" value="BLL3936 PROTEIN"/>
    <property type="match status" value="1"/>
</dbReference>
<protein>
    <submittedName>
        <fullName evidence="4">C4-dicarboxylate ABC transporter</fullName>
    </submittedName>
</protein>
<evidence type="ECO:0000256" key="2">
    <source>
        <dbReference type="SAM" id="Phobius"/>
    </source>
</evidence>
<reference evidence="4" key="2">
    <citation type="submission" date="2020-09" db="EMBL/GenBank/DDBJ databases">
        <authorList>
            <person name="Sun Q."/>
            <person name="Zhou Y."/>
        </authorList>
    </citation>
    <scope>NUCLEOTIDE SEQUENCE</scope>
    <source>
        <strain evidence="4">CGMCC 1.15880</strain>
    </source>
</reference>
<feature type="transmembrane region" description="Helical" evidence="2">
    <location>
        <begin position="30"/>
        <end position="50"/>
    </location>
</feature>
<comment type="caution">
    <text evidence="4">The sequence shown here is derived from an EMBL/GenBank/DDBJ whole genome shotgun (WGS) entry which is preliminary data.</text>
</comment>
<evidence type="ECO:0000313" key="5">
    <source>
        <dbReference type="Proteomes" id="UP000628017"/>
    </source>
</evidence>
<reference evidence="4" key="1">
    <citation type="journal article" date="2014" name="Int. J. Syst. Evol. Microbiol.">
        <title>Complete genome sequence of Corynebacterium casei LMG S-19264T (=DSM 44701T), isolated from a smear-ripened cheese.</title>
        <authorList>
            <consortium name="US DOE Joint Genome Institute (JGI-PGF)"/>
            <person name="Walter F."/>
            <person name="Albersmeier A."/>
            <person name="Kalinowski J."/>
            <person name="Ruckert C."/>
        </authorList>
    </citation>
    <scope>NUCLEOTIDE SEQUENCE</scope>
    <source>
        <strain evidence="4">CGMCC 1.15880</strain>
    </source>
</reference>
<dbReference type="RefSeq" id="WP_188670763.1">
    <property type="nucleotide sequence ID" value="NZ_BMKA01000001.1"/>
</dbReference>
<dbReference type="PANTHER" id="PTHR43849">
    <property type="entry name" value="BLL3936 PROTEIN"/>
    <property type="match status" value="1"/>
</dbReference>
<feature type="transmembrane region" description="Helical" evidence="2">
    <location>
        <begin position="364"/>
        <end position="381"/>
    </location>
</feature>
<feature type="domain" description="TRAP C4-dicarboxylate transport system permease DctM subunit" evidence="3">
    <location>
        <begin position="137"/>
        <end position="568"/>
    </location>
</feature>
<feature type="transmembrane region" description="Helical" evidence="2">
    <location>
        <begin position="550"/>
        <end position="567"/>
    </location>
</feature>
<feature type="transmembrane region" description="Helical" evidence="2">
    <location>
        <begin position="196"/>
        <end position="215"/>
    </location>
</feature>
<feature type="transmembrane region" description="Helical" evidence="2">
    <location>
        <begin position="293"/>
        <end position="312"/>
    </location>
</feature>
<name>A0A916VNB4_9RHOB</name>
<dbReference type="GO" id="GO:0005886">
    <property type="term" value="C:plasma membrane"/>
    <property type="evidence" value="ECO:0007669"/>
    <property type="project" value="UniProtKB-SubCell"/>
</dbReference>